<dbReference type="InterPro" id="IPR029033">
    <property type="entry name" value="His_PPase_superfam"/>
</dbReference>
<protein>
    <recommendedName>
        <fullName evidence="9">Phosphoglycerate mutase</fullName>
        <ecNumber evidence="9">5.4.2.11</ecNumber>
    </recommendedName>
</protein>
<organism evidence="10 11">
    <name type="scientific">Babjeviella inositovora NRRL Y-12698</name>
    <dbReference type="NCBI Taxonomy" id="984486"/>
    <lineage>
        <taxon>Eukaryota</taxon>
        <taxon>Fungi</taxon>
        <taxon>Dikarya</taxon>
        <taxon>Ascomycota</taxon>
        <taxon>Saccharomycotina</taxon>
        <taxon>Pichiomycetes</taxon>
        <taxon>Serinales incertae sedis</taxon>
        <taxon>Babjeviella</taxon>
    </lineage>
</organism>
<accession>A0A1E3QQ48</accession>
<gene>
    <name evidence="10" type="ORF">BABINDRAFT_161468</name>
</gene>
<sequence>MQDVSVLNNHLRPVSSRPSHKLILVRHGESQWNDSNLFCGWCDVPLSHRGEIEAENAGKLILEKTSLHPVSIYTSFLDRSIESAHIIASTLFPDYTTNPARYETKFVSSWKLNERHYGALQGLDKSQVLKEVGPEKYMFWRRSYDGVPPLAESSGSAGAIEARVSDPEILKYSTIATAKYKGVDQDELPRGESLEMVLQTRVRPYFEEVIRPDLLGTKDAECILVVAHGSTIRSLIKYLYNVSNENIQRLNIPTGSPLLIDVDENCVPVNEYTYLDPSGAKAGAEKVKNQGFH</sequence>
<dbReference type="InterPro" id="IPR005952">
    <property type="entry name" value="Phosphogly_mut1"/>
</dbReference>
<feature type="active site" description="Tele-phosphohistidine intermediate" evidence="6">
    <location>
        <position position="27"/>
    </location>
</feature>
<dbReference type="EMBL" id="KV454431">
    <property type="protein sequence ID" value="ODQ79768.1"/>
    <property type="molecule type" value="Genomic_DNA"/>
</dbReference>
<evidence type="ECO:0000256" key="3">
    <source>
        <dbReference type="ARBA" id="ARBA00006717"/>
    </source>
</evidence>
<feature type="binding site" evidence="7">
    <location>
        <begin position="141"/>
        <end position="142"/>
    </location>
    <ligand>
        <name>substrate</name>
    </ligand>
</feature>
<dbReference type="HAMAP" id="MF_01039">
    <property type="entry name" value="PGAM_GpmA"/>
    <property type="match status" value="1"/>
</dbReference>
<dbReference type="GO" id="GO:0004619">
    <property type="term" value="F:phosphoglycerate mutase activity"/>
    <property type="evidence" value="ECO:0007669"/>
    <property type="project" value="UniProtKB-EC"/>
</dbReference>
<dbReference type="CDD" id="cd07067">
    <property type="entry name" value="HP_PGM_like"/>
    <property type="match status" value="1"/>
</dbReference>
<evidence type="ECO:0000313" key="10">
    <source>
        <dbReference type="EMBL" id="ODQ79768.1"/>
    </source>
</evidence>
<dbReference type="RefSeq" id="XP_018985096.1">
    <property type="nucleotide sequence ID" value="XM_019128819.1"/>
</dbReference>
<evidence type="ECO:0000256" key="9">
    <source>
        <dbReference type="RuleBase" id="RU004511"/>
    </source>
</evidence>
<dbReference type="SMART" id="SM00855">
    <property type="entry name" value="PGAM"/>
    <property type="match status" value="1"/>
</dbReference>
<evidence type="ECO:0000256" key="4">
    <source>
        <dbReference type="ARBA" id="ARBA00023152"/>
    </source>
</evidence>
<evidence type="ECO:0000256" key="1">
    <source>
        <dbReference type="ARBA" id="ARBA00000380"/>
    </source>
</evidence>
<dbReference type="GeneID" id="30146672"/>
<feature type="binding site" evidence="7">
    <location>
        <begin position="26"/>
        <end position="33"/>
    </location>
    <ligand>
        <name>substrate</name>
    </ligand>
</feature>
<evidence type="ECO:0000256" key="5">
    <source>
        <dbReference type="ARBA" id="ARBA00023235"/>
    </source>
</evidence>
<feature type="binding site" evidence="7">
    <location>
        <position position="79"/>
    </location>
    <ligand>
        <name>substrate</name>
    </ligand>
</feature>
<dbReference type="NCBIfam" id="TIGR01258">
    <property type="entry name" value="pgm_1"/>
    <property type="match status" value="1"/>
</dbReference>
<dbReference type="EC" id="5.4.2.11" evidence="9"/>
<feature type="binding site" evidence="7">
    <location>
        <position position="125"/>
    </location>
    <ligand>
        <name>substrate</name>
    </ligand>
</feature>
<dbReference type="InterPro" id="IPR013078">
    <property type="entry name" value="His_Pase_superF_clade-1"/>
</dbReference>
<dbReference type="SUPFAM" id="SSF53254">
    <property type="entry name" value="Phosphoglycerate mutase-like"/>
    <property type="match status" value="1"/>
</dbReference>
<dbReference type="UniPathway" id="UPA00109">
    <property type="reaction ID" value="UER00186"/>
</dbReference>
<evidence type="ECO:0000256" key="2">
    <source>
        <dbReference type="ARBA" id="ARBA00004798"/>
    </source>
</evidence>
<evidence type="ECO:0000256" key="7">
    <source>
        <dbReference type="PIRSR" id="PIRSR613078-2"/>
    </source>
</evidence>
<comment type="similarity">
    <text evidence="3 9">Belongs to the phosphoglycerate mutase family. BPG-dependent PGAM subfamily.</text>
</comment>
<name>A0A1E3QQ48_9ASCO</name>
<keyword evidence="5 9" id="KW-0413">Isomerase</keyword>
<keyword evidence="11" id="KW-1185">Reference proteome</keyword>
<proteinExistence type="inferred from homology"/>
<dbReference type="GO" id="GO:0006096">
    <property type="term" value="P:glycolytic process"/>
    <property type="evidence" value="ECO:0007669"/>
    <property type="project" value="UniProtKB-UniPathway"/>
</dbReference>
<dbReference type="Pfam" id="PF00300">
    <property type="entry name" value="His_Phos_1"/>
    <property type="match status" value="2"/>
</dbReference>
<dbReference type="AlphaFoldDB" id="A0A1E3QQ48"/>
<dbReference type="Proteomes" id="UP000094336">
    <property type="component" value="Unassembled WGS sequence"/>
</dbReference>
<dbReference type="STRING" id="984486.A0A1E3QQ48"/>
<dbReference type="InterPro" id="IPR001345">
    <property type="entry name" value="PG/BPGM_mutase_AS"/>
</dbReference>
<feature type="binding site" evidence="7">
    <location>
        <begin position="114"/>
        <end position="117"/>
    </location>
    <ligand>
        <name>substrate</name>
    </ligand>
</feature>
<comment type="catalytic activity">
    <reaction evidence="1 9">
        <text>(2R)-2-phosphoglycerate = (2R)-3-phosphoglycerate</text>
        <dbReference type="Rhea" id="RHEA:15901"/>
        <dbReference type="ChEBI" id="CHEBI:58272"/>
        <dbReference type="ChEBI" id="CHEBI:58289"/>
        <dbReference type="EC" id="5.4.2.11"/>
    </reaction>
</comment>
<comment type="pathway">
    <text evidence="2 9">Carbohydrate degradation; glycolysis; pyruvate from D-glyceraldehyde 3-phosphate: step 3/5.</text>
</comment>
<dbReference type="PANTHER" id="PTHR11931">
    <property type="entry name" value="PHOSPHOGLYCERATE MUTASE"/>
    <property type="match status" value="1"/>
</dbReference>
<feature type="site" description="Transition state stabilizer" evidence="8">
    <location>
        <position position="228"/>
    </location>
</feature>
<reference evidence="11" key="1">
    <citation type="submission" date="2016-05" db="EMBL/GenBank/DDBJ databases">
        <title>Comparative genomics of biotechnologically important yeasts.</title>
        <authorList>
            <consortium name="DOE Joint Genome Institute"/>
            <person name="Riley R."/>
            <person name="Haridas S."/>
            <person name="Wolfe K.H."/>
            <person name="Lopes M.R."/>
            <person name="Hittinger C.T."/>
            <person name="Goker M."/>
            <person name="Salamov A."/>
            <person name="Wisecaver J."/>
            <person name="Long T.M."/>
            <person name="Aerts A.L."/>
            <person name="Barry K."/>
            <person name="Choi C."/>
            <person name="Clum A."/>
            <person name="Coughlan A.Y."/>
            <person name="Deshpande S."/>
            <person name="Douglass A.P."/>
            <person name="Hanson S.J."/>
            <person name="Klenk H.-P."/>
            <person name="Labutti K."/>
            <person name="Lapidus A."/>
            <person name="Lindquist E."/>
            <person name="Lipzen A."/>
            <person name="Meier-Kolthoff J.P."/>
            <person name="Ohm R.A."/>
            <person name="Otillar R.P."/>
            <person name="Pangilinan J."/>
            <person name="Peng Y."/>
            <person name="Rokas A."/>
            <person name="Rosa C.A."/>
            <person name="Scheuner C."/>
            <person name="Sibirny A.A."/>
            <person name="Slot J.C."/>
            <person name="Stielow J.B."/>
            <person name="Sun H."/>
            <person name="Kurtzman C.P."/>
            <person name="Blackwell M."/>
            <person name="Grigoriev I.V."/>
            <person name="Jeffries T.W."/>
        </authorList>
    </citation>
    <scope>NUCLEOTIDE SEQUENCE [LARGE SCALE GENOMIC DNA]</scope>
    <source>
        <strain evidence="11">NRRL Y-12698</strain>
    </source>
</reference>
<dbReference type="PROSITE" id="PS00175">
    <property type="entry name" value="PG_MUTASE"/>
    <property type="match status" value="1"/>
</dbReference>
<dbReference type="Gene3D" id="3.40.50.1240">
    <property type="entry name" value="Phosphoglycerate mutase-like"/>
    <property type="match status" value="1"/>
</dbReference>
<dbReference type="OrthoDB" id="4818801at2759"/>
<dbReference type="PIRSF" id="PIRSF000709">
    <property type="entry name" value="6PFK_2-Ptase"/>
    <property type="match status" value="1"/>
</dbReference>
<evidence type="ECO:0000256" key="6">
    <source>
        <dbReference type="PIRSR" id="PIRSR613078-1"/>
    </source>
</evidence>
<keyword evidence="4 9" id="KW-0324">Glycolysis</keyword>
<evidence type="ECO:0000313" key="11">
    <source>
        <dbReference type="Proteomes" id="UP000094336"/>
    </source>
</evidence>
<feature type="active site" description="Proton donor/acceptor" evidence="6">
    <location>
        <position position="114"/>
    </location>
</feature>
<evidence type="ECO:0000256" key="8">
    <source>
        <dbReference type="PIRSR" id="PIRSR613078-3"/>
    </source>
</evidence>